<accession>A0A6I8MFN6</accession>
<evidence type="ECO:0000313" key="1">
    <source>
        <dbReference type="EMBL" id="MDT9411400.1"/>
    </source>
</evidence>
<dbReference type="KEGG" id="crf:FRC0190_01606"/>
<dbReference type="EMBL" id="JARUHM010000010">
    <property type="protein sequence ID" value="MDT9411400.1"/>
    <property type="molecule type" value="Genomic_DNA"/>
</dbReference>
<dbReference type="Proteomes" id="UP001265983">
    <property type="component" value="Unassembled WGS sequence"/>
</dbReference>
<keyword evidence="4" id="KW-1185">Reference proteome</keyword>
<proteinExistence type="predicted"/>
<protein>
    <submittedName>
        <fullName evidence="2">Uncharacterized protein</fullName>
    </submittedName>
</protein>
<evidence type="ECO:0000313" key="4">
    <source>
        <dbReference type="Proteomes" id="UP001265983"/>
    </source>
</evidence>
<dbReference type="Proteomes" id="UP000423525">
    <property type="component" value="Chromosome"/>
</dbReference>
<organism evidence="2 3">
    <name type="scientific">Corynebacterium rouxii</name>
    <dbReference type="NCBI Taxonomy" id="2719119"/>
    <lineage>
        <taxon>Bacteria</taxon>
        <taxon>Bacillati</taxon>
        <taxon>Actinomycetota</taxon>
        <taxon>Actinomycetes</taxon>
        <taxon>Mycobacteriales</taxon>
        <taxon>Corynebacteriaceae</taxon>
        <taxon>Corynebacterium</taxon>
    </lineage>
</organism>
<dbReference type="AlphaFoldDB" id="A0A6I8MFN6"/>
<gene>
    <name evidence="2" type="ORF">FRC0190_01606</name>
    <name evidence="1" type="ORF">P8T80_08410</name>
</gene>
<reference evidence="2 3" key="1">
    <citation type="submission" date="2019-11" db="EMBL/GenBank/DDBJ databases">
        <authorList>
            <person name="Brisse S."/>
        </authorList>
    </citation>
    <scope>NUCLEOTIDE SEQUENCE [LARGE SCALE GENOMIC DNA]</scope>
    <source>
        <strain evidence="2">FRC0190</strain>
    </source>
</reference>
<dbReference type="RefSeq" id="WP_155873412.1">
    <property type="nucleotide sequence ID" value="NZ_CP168248.1"/>
</dbReference>
<dbReference type="EMBL" id="LR738855">
    <property type="protein sequence ID" value="VZH85659.1"/>
    <property type="molecule type" value="Genomic_DNA"/>
</dbReference>
<sequence>MDSFDRRRIVAALLSIALLMLGVAVLSTSDKTAKPMNINGDQLGRNRDETSQDYAIRAQKTLETASEPAFALVAFPQLIDANTAGDIAEKAGIMRVNAVLLGQGPALDLPEPTGNANRGHVISEQCRMRGGDPETIAALVVYAPGDQLRRVAASKRVATVEVLPPDAAWGRIGLLAPVVES</sequence>
<evidence type="ECO:0000313" key="3">
    <source>
        <dbReference type="Proteomes" id="UP000423525"/>
    </source>
</evidence>
<name>A0A6I8MFN6_9CORY</name>
<reference evidence="1 4" key="2">
    <citation type="submission" date="2023-03" db="EMBL/GenBank/DDBJ databases">
        <title>Whole genome sequence of the first Corynebacterium rouxii strains isolated in Brazil: a recent member of Corynebacterium diphtheriae complex.</title>
        <authorList>
            <person name="Vieira V."/>
            <person name="Ramos J.N."/>
            <person name="Araujo M.R.B."/>
            <person name="Baio P.V."/>
            <person name="Sant'Anna L.O."/>
            <person name="Veras J.F.C."/>
            <person name="Vieira E.M.D."/>
            <person name="Sousa M.A.B."/>
            <person name="Camargo C.H."/>
            <person name="Sacchi C.T."/>
            <person name="Campos K.R."/>
            <person name="Santos M.B.N."/>
            <person name="Bokermann S."/>
            <person name="Alvim L.B."/>
            <person name="Santos L.S."/>
            <person name="Mattos-Guaraldi A.L."/>
        </authorList>
    </citation>
    <scope>NUCLEOTIDE SEQUENCE [LARGE SCALE GENOMIC DNA]</scope>
    <source>
        <strain evidence="1 4">70862</strain>
    </source>
</reference>
<evidence type="ECO:0000313" key="2">
    <source>
        <dbReference type="EMBL" id="VZH85659.1"/>
    </source>
</evidence>